<feature type="transmembrane region" description="Helical" evidence="1">
    <location>
        <begin position="114"/>
        <end position="135"/>
    </location>
</feature>
<accession>A0ABD3MPG5</accession>
<evidence type="ECO:0000313" key="2">
    <source>
        <dbReference type="EMBL" id="KAL3764864.1"/>
    </source>
</evidence>
<proteinExistence type="predicted"/>
<organism evidence="2 3">
    <name type="scientific">Stephanodiscus triporus</name>
    <dbReference type="NCBI Taxonomy" id="2934178"/>
    <lineage>
        <taxon>Eukaryota</taxon>
        <taxon>Sar</taxon>
        <taxon>Stramenopiles</taxon>
        <taxon>Ochrophyta</taxon>
        <taxon>Bacillariophyta</taxon>
        <taxon>Coscinodiscophyceae</taxon>
        <taxon>Thalassiosirophycidae</taxon>
        <taxon>Stephanodiscales</taxon>
        <taxon>Stephanodiscaceae</taxon>
        <taxon>Stephanodiscus</taxon>
    </lineage>
</organism>
<dbReference type="InterPro" id="IPR018883">
    <property type="entry name" value="Delta_CA"/>
</dbReference>
<dbReference type="EMBL" id="JALLAZ020001763">
    <property type="protein sequence ID" value="KAL3764864.1"/>
    <property type="molecule type" value="Genomic_DNA"/>
</dbReference>
<keyword evidence="1" id="KW-0812">Transmembrane</keyword>
<keyword evidence="3" id="KW-1185">Reference proteome</keyword>
<keyword evidence="1" id="KW-1133">Transmembrane helix</keyword>
<comment type="caution">
    <text evidence="2">The sequence shown here is derived from an EMBL/GenBank/DDBJ whole genome shotgun (WGS) entry which is preliminary data.</text>
</comment>
<protein>
    <submittedName>
        <fullName evidence="2">Uncharacterized protein</fullName>
    </submittedName>
</protein>
<name>A0ABD3MPG5_9STRA</name>
<dbReference type="AlphaFoldDB" id="A0ABD3MPG5"/>
<evidence type="ECO:0000313" key="3">
    <source>
        <dbReference type="Proteomes" id="UP001530315"/>
    </source>
</evidence>
<evidence type="ECO:0000256" key="1">
    <source>
        <dbReference type="SAM" id="Phobius"/>
    </source>
</evidence>
<reference evidence="2 3" key="1">
    <citation type="submission" date="2024-10" db="EMBL/GenBank/DDBJ databases">
        <title>Updated reference genomes for cyclostephanoid diatoms.</title>
        <authorList>
            <person name="Roberts W.R."/>
            <person name="Alverson A.J."/>
        </authorList>
    </citation>
    <scope>NUCLEOTIDE SEQUENCE [LARGE SCALE GENOMIC DNA]</scope>
    <source>
        <strain evidence="2 3">AJA276-08</strain>
    </source>
</reference>
<sequence length="255" mass="29017">MQPQAPANATIGYKGKMACTKPLIKNTFWSRGMCPVNVHWHKRAEHLSMGQYDEKDTGPAYEGSNTTGYRCNLYKGGDERFTKKYNWKHCKNMEVAETYKVHWLTVALSTSNRLPFHMASLAVAGLMWTILWRIILGCKDRIWAWARNLTFYTGSATSDKVNNAVCSEVTPITWQVDRKCHLISASSFDKLCYNMKMQHDDMTADIKPDGSRVLVLDAYATSNQDFVGVYTSGSTIVDLHLEEFVSINEKSTRFE</sequence>
<dbReference type="Proteomes" id="UP001530315">
    <property type="component" value="Unassembled WGS sequence"/>
</dbReference>
<keyword evidence="1" id="KW-0472">Membrane</keyword>
<gene>
    <name evidence="2" type="ORF">ACHAW5_008480</name>
</gene>
<dbReference type="Pfam" id="PF10563">
    <property type="entry name" value="CA_like"/>
    <property type="match status" value="2"/>
</dbReference>